<organism evidence="2 3">
    <name type="scientific">Portunus trituberculatus</name>
    <name type="common">Swimming crab</name>
    <name type="synonym">Neptunus trituberculatus</name>
    <dbReference type="NCBI Taxonomy" id="210409"/>
    <lineage>
        <taxon>Eukaryota</taxon>
        <taxon>Metazoa</taxon>
        <taxon>Ecdysozoa</taxon>
        <taxon>Arthropoda</taxon>
        <taxon>Crustacea</taxon>
        <taxon>Multicrustacea</taxon>
        <taxon>Malacostraca</taxon>
        <taxon>Eumalacostraca</taxon>
        <taxon>Eucarida</taxon>
        <taxon>Decapoda</taxon>
        <taxon>Pleocyemata</taxon>
        <taxon>Brachyura</taxon>
        <taxon>Eubrachyura</taxon>
        <taxon>Portunoidea</taxon>
        <taxon>Portunidae</taxon>
        <taxon>Portuninae</taxon>
        <taxon>Portunus</taxon>
    </lineage>
</organism>
<accession>A0A5B7DVQ9</accession>
<evidence type="ECO:0000256" key="1">
    <source>
        <dbReference type="SAM" id="MobiDB-lite"/>
    </source>
</evidence>
<sequence>MDKAKVPSSNQIGSIGSNQFLSRSPRPPCDKQDSDSRKILIHDSSHHLHKPAKLNEFPGAFASGSTE</sequence>
<protein>
    <submittedName>
        <fullName evidence="2">Uncharacterized protein</fullName>
    </submittedName>
</protein>
<feature type="compositionally biased region" description="Polar residues" evidence="1">
    <location>
        <begin position="7"/>
        <end position="22"/>
    </location>
</feature>
<dbReference type="AlphaFoldDB" id="A0A5B7DVQ9"/>
<dbReference type="Proteomes" id="UP000324222">
    <property type="component" value="Unassembled WGS sequence"/>
</dbReference>
<keyword evidence="3" id="KW-1185">Reference proteome</keyword>
<gene>
    <name evidence="2" type="ORF">E2C01_018874</name>
</gene>
<comment type="caution">
    <text evidence="2">The sequence shown here is derived from an EMBL/GenBank/DDBJ whole genome shotgun (WGS) entry which is preliminary data.</text>
</comment>
<feature type="region of interest" description="Disordered" evidence="1">
    <location>
        <begin position="1"/>
        <end position="67"/>
    </location>
</feature>
<evidence type="ECO:0000313" key="3">
    <source>
        <dbReference type="Proteomes" id="UP000324222"/>
    </source>
</evidence>
<proteinExistence type="predicted"/>
<name>A0A5B7DVQ9_PORTR</name>
<evidence type="ECO:0000313" key="2">
    <source>
        <dbReference type="EMBL" id="MPC25752.1"/>
    </source>
</evidence>
<reference evidence="2 3" key="1">
    <citation type="submission" date="2019-05" db="EMBL/GenBank/DDBJ databases">
        <title>Another draft genome of Portunus trituberculatus and its Hox gene families provides insights of decapod evolution.</title>
        <authorList>
            <person name="Jeong J.-H."/>
            <person name="Song I."/>
            <person name="Kim S."/>
            <person name="Choi T."/>
            <person name="Kim D."/>
            <person name="Ryu S."/>
            <person name="Kim W."/>
        </authorList>
    </citation>
    <scope>NUCLEOTIDE SEQUENCE [LARGE SCALE GENOMIC DNA]</scope>
    <source>
        <tissue evidence="2">Muscle</tissue>
    </source>
</reference>
<feature type="compositionally biased region" description="Basic and acidic residues" evidence="1">
    <location>
        <begin position="28"/>
        <end position="46"/>
    </location>
</feature>
<dbReference type="EMBL" id="VSRR010001504">
    <property type="protein sequence ID" value="MPC25752.1"/>
    <property type="molecule type" value="Genomic_DNA"/>
</dbReference>